<dbReference type="STRING" id="889306.KP78_37620"/>
<dbReference type="InterPro" id="IPR046720">
    <property type="entry name" value="DUF6612"/>
</dbReference>
<evidence type="ECO:0000313" key="3">
    <source>
        <dbReference type="Proteomes" id="UP000031938"/>
    </source>
</evidence>
<accession>A0A0C2VIW9</accession>
<gene>
    <name evidence="2" type="ORF">KP78_37620</name>
</gene>
<sequence>MKKTAIIFTASFALLLAACSEPATPVENDNTAETEASSSDLTLEEVFAKTIEANENIESVSAEVTIDQIVSLPSEDTETNVTTVSQMDSIVDPIALYSVSERSFSGEELPEAADSMKTETYITEEGIFISDPTTDQWVKMPEEMSDMVLQATAAQGNLNDQIAQLQQFTDDFTFEQDDTSYILTLQASGEKFNEFIQQQTADMMPGRS</sequence>
<dbReference type="RefSeq" id="WP_052474923.1">
    <property type="nucleotide sequence ID" value="NZ_JXRP01000020.1"/>
</dbReference>
<keyword evidence="3" id="KW-1185">Reference proteome</keyword>
<feature type="chain" id="PRO_5038334432" description="Lipoprotein" evidence="1">
    <location>
        <begin position="26"/>
        <end position="208"/>
    </location>
</feature>
<dbReference type="EMBL" id="JXRP01000020">
    <property type="protein sequence ID" value="KIL43938.1"/>
    <property type="molecule type" value="Genomic_DNA"/>
</dbReference>
<feature type="signal peptide" evidence="1">
    <location>
        <begin position="1"/>
        <end position="25"/>
    </location>
</feature>
<evidence type="ECO:0000256" key="1">
    <source>
        <dbReference type="SAM" id="SignalP"/>
    </source>
</evidence>
<evidence type="ECO:0008006" key="4">
    <source>
        <dbReference type="Google" id="ProtNLM"/>
    </source>
</evidence>
<dbReference type="AlphaFoldDB" id="A0A0C2VIW9"/>
<dbReference type="Pfam" id="PF20316">
    <property type="entry name" value="DUF6612"/>
    <property type="match status" value="1"/>
</dbReference>
<dbReference type="PROSITE" id="PS51257">
    <property type="entry name" value="PROKAR_LIPOPROTEIN"/>
    <property type="match status" value="1"/>
</dbReference>
<organism evidence="2 3">
    <name type="scientific">Jeotgalibacillus soli</name>
    <dbReference type="NCBI Taxonomy" id="889306"/>
    <lineage>
        <taxon>Bacteria</taxon>
        <taxon>Bacillati</taxon>
        <taxon>Bacillota</taxon>
        <taxon>Bacilli</taxon>
        <taxon>Bacillales</taxon>
        <taxon>Caryophanaceae</taxon>
        <taxon>Jeotgalibacillus</taxon>
    </lineage>
</organism>
<dbReference type="OrthoDB" id="1957331at2"/>
<proteinExistence type="predicted"/>
<comment type="caution">
    <text evidence="2">The sequence shown here is derived from an EMBL/GenBank/DDBJ whole genome shotgun (WGS) entry which is preliminary data.</text>
</comment>
<keyword evidence="1" id="KW-0732">Signal</keyword>
<reference evidence="2 3" key="1">
    <citation type="submission" date="2015-01" db="EMBL/GenBank/DDBJ databases">
        <title>Genome sequencing of Jeotgalibacillus soli.</title>
        <authorList>
            <person name="Goh K.M."/>
            <person name="Chan K.-G."/>
            <person name="Yaakop A.S."/>
            <person name="Ee R."/>
            <person name="Gan H.M."/>
            <person name="Chan C.S."/>
        </authorList>
    </citation>
    <scope>NUCLEOTIDE SEQUENCE [LARGE SCALE GENOMIC DNA]</scope>
    <source>
        <strain evidence="2 3">P9</strain>
    </source>
</reference>
<dbReference type="Proteomes" id="UP000031938">
    <property type="component" value="Unassembled WGS sequence"/>
</dbReference>
<dbReference type="PATRIC" id="fig|889306.3.peg.3779"/>
<name>A0A0C2VIW9_9BACL</name>
<protein>
    <recommendedName>
        <fullName evidence="4">Lipoprotein</fullName>
    </recommendedName>
</protein>
<evidence type="ECO:0000313" key="2">
    <source>
        <dbReference type="EMBL" id="KIL43938.1"/>
    </source>
</evidence>